<evidence type="ECO:0000313" key="14">
    <source>
        <dbReference type="Proteomes" id="UP000183508"/>
    </source>
</evidence>
<comment type="subcellular location">
    <subcellularLocation>
        <location evidence="1">Membrane</location>
        <topology evidence="1">Multi-pass membrane protein</topology>
    </subcellularLocation>
</comment>
<feature type="transmembrane region" description="Helical" evidence="12">
    <location>
        <begin position="103"/>
        <end position="125"/>
    </location>
</feature>
<feature type="transmembrane region" description="Helical" evidence="12">
    <location>
        <begin position="71"/>
        <end position="91"/>
    </location>
</feature>
<comment type="pathway">
    <text evidence="11">Porphyrin-containing compound metabolism.</text>
</comment>
<feature type="transmembrane region" description="Helical" evidence="12">
    <location>
        <begin position="229"/>
        <end position="247"/>
    </location>
</feature>
<keyword evidence="9 12" id="KW-0472">Membrane</keyword>
<protein>
    <submittedName>
        <fullName evidence="13">Cytochrome c oxidase assembly protein subunit 15</fullName>
    </submittedName>
</protein>
<feature type="transmembrane region" description="Helical" evidence="12">
    <location>
        <begin position="12"/>
        <end position="31"/>
    </location>
</feature>
<evidence type="ECO:0000256" key="6">
    <source>
        <dbReference type="ARBA" id="ARBA00023002"/>
    </source>
</evidence>
<dbReference type="Proteomes" id="UP000183508">
    <property type="component" value="Unassembled WGS sequence"/>
</dbReference>
<gene>
    <name evidence="13" type="ORF">SAMN05421543_10163</name>
</gene>
<evidence type="ECO:0000256" key="9">
    <source>
        <dbReference type="ARBA" id="ARBA00023136"/>
    </source>
</evidence>
<accession>A0A1I7F4X4</accession>
<dbReference type="STRING" id="392015.SAMN05421543_10163"/>
<dbReference type="GO" id="GO:0006784">
    <property type="term" value="P:heme A biosynthetic process"/>
    <property type="evidence" value="ECO:0007669"/>
    <property type="project" value="InterPro"/>
</dbReference>
<dbReference type="PANTHER" id="PTHR35457">
    <property type="entry name" value="HEME A SYNTHASE"/>
    <property type="match status" value="1"/>
</dbReference>
<dbReference type="GO" id="GO:0016491">
    <property type="term" value="F:oxidoreductase activity"/>
    <property type="evidence" value="ECO:0007669"/>
    <property type="project" value="UniProtKB-KW"/>
</dbReference>
<keyword evidence="6" id="KW-0560">Oxidoreductase</keyword>
<keyword evidence="8" id="KW-0350">Heme biosynthesis</keyword>
<feature type="transmembrane region" description="Helical" evidence="12">
    <location>
        <begin position="131"/>
        <end position="153"/>
    </location>
</feature>
<evidence type="ECO:0000256" key="12">
    <source>
        <dbReference type="SAM" id="Phobius"/>
    </source>
</evidence>
<evidence type="ECO:0000256" key="7">
    <source>
        <dbReference type="ARBA" id="ARBA00023004"/>
    </source>
</evidence>
<keyword evidence="10" id="KW-1015">Disulfide bond</keyword>
<feature type="transmembrane region" description="Helical" evidence="12">
    <location>
        <begin position="288"/>
        <end position="309"/>
    </location>
</feature>
<dbReference type="AlphaFoldDB" id="A0A1I7F4X4"/>
<keyword evidence="5 12" id="KW-1133">Transmembrane helix</keyword>
<proteinExistence type="predicted"/>
<keyword evidence="14" id="KW-1185">Reference proteome</keyword>
<evidence type="ECO:0000256" key="8">
    <source>
        <dbReference type="ARBA" id="ARBA00023133"/>
    </source>
</evidence>
<keyword evidence="3 12" id="KW-0812">Transmembrane</keyword>
<feature type="transmembrane region" description="Helical" evidence="12">
    <location>
        <begin position="259"/>
        <end position="282"/>
    </location>
</feature>
<keyword evidence="4" id="KW-0479">Metal-binding</keyword>
<evidence type="ECO:0000256" key="1">
    <source>
        <dbReference type="ARBA" id="ARBA00004141"/>
    </source>
</evidence>
<organism evidence="13 14">
    <name type="scientific">Alicyclobacillus macrosporangiidus</name>
    <dbReference type="NCBI Taxonomy" id="392015"/>
    <lineage>
        <taxon>Bacteria</taxon>
        <taxon>Bacillati</taxon>
        <taxon>Bacillota</taxon>
        <taxon>Bacilli</taxon>
        <taxon>Bacillales</taxon>
        <taxon>Alicyclobacillaceae</taxon>
        <taxon>Alicyclobacillus</taxon>
    </lineage>
</organism>
<dbReference type="GO" id="GO:0046872">
    <property type="term" value="F:metal ion binding"/>
    <property type="evidence" value="ECO:0007669"/>
    <property type="project" value="UniProtKB-KW"/>
</dbReference>
<keyword evidence="7" id="KW-0408">Iron</keyword>
<name>A0A1I7F4X4_9BACL</name>
<evidence type="ECO:0000256" key="4">
    <source>
        <dbReference type="ARBA" id="ARBA00022723"/>
    </source>
</evidence>
<evidence type="ECO:0000256" key="3">
    <source>
        <dbReference type="ARBA" id="ARBA00022692"/>
    </source>
</evidence>
<dbReference type="EMBL" id="FPBV01000001">
    <property type="protein sequence ID" value="SFU31202.1"/>
    <property type="molecule type" value="Genomic_DNA"/>
</dbReference>
<evidence type="ECO:0000256" key="10">
    <source>
        <dbReference type="ARBA" id="ARBA00023157"/>
    </source>
</evidence>
<dbReference type="Pfam" id="PF02628">
    <property type="entry name" value="COX15-CtaA"/>
    <property type="match status" value="1"/>
</dbReference>
<sequence>MGEQANQPRTPGRLSLTCWLSWATLVAMFLGNTIGFTDAVTGSAMGCGSDWPLCNGQWIPSHWTMAMVIEYTHRVSILFTSVFLLPLAVLAGWRYGRRSEVRWLIGFTLGGVVAESVLGAMTVLFQNPPAVIAVHLGVAITSFVALFLLTLTIQRLDRAGGRPAVLTPLRPLAASRRLSRWSWFGLGYVYVAAYIGAYVASTGYGALFAGWPLPAERYSAVGAAFWVDLLHRMAALGFLVLAVWLYALARRERLRRPDLYRASMVVVALVLLQALSGALLVWTHVSTLAFLVHVTLVTGLFMTLGYMAMQVLPDPAAVQSQDPSTRWVRTGRQRAGA</sequence>
<feature type="transmembrane region" description="Helical" evidence="12">
    <location>
        <begin position="186"/>
        <end position="209"/>
    </location>
</feature>
<dbReference type="GO" id="GO:0016020">
    <property type="term" value="C:membrane"/>
    <property type="evidence" value="ECO:0007669"/>
    <property type="project" value="UniProtKB-SubCell"/>
</dbReference>
<dbReference type="InterPro" id="IPR003780">
    <property type="entry name" value="COX15/CtaA_fam"/>
</dbReference>
<evidence type="ECO:0000256" key="5">
    <source>
        <dbReference type="ARBA" id="ARBA00022989"/>
    </source>
</evidence>
<evidence type="ECO:0000256" key="2">
    <source>
        <dbReference type="ARBA" id="ARBA00022475"/>
    </source>
</evidence>
<keyword evidence="2" id="KW-1003">Cell membrane</keyword>
<dbReference type="InterPro" id="IPR050450">
    <property type="entry name" value="COX15/CtaA_HemeA_synthase"/>
</dbReference>
<evidence type="ECO:0000256" key="11">
    <source>
        <dbReference type="ARBA" id="ARBA00023444"/>
    </source>
</evidence>
<evidence type="ECO:0000313" key="13">
    <source>
        <dbReference type="EMBL" id="SFU31202.1"/>
    </source>
</evidence>
<dbReference type="RefSeq" id="WP_074948488.1">
    <property type="nucleotide sequence ID" value="NZ_FPBV01000001.1"/>
</dbReference>
<reference evidence="14" key="1">
    <citation type="submission" date="2016-10" db="EMBL/GenBank/DDBJ databases">
        <authorList>
            <person name="Varghese N."/>
        </authorList>
    </citation>
    <scope>NUCLEOTIDE SEQUENCE [LARGE SCALE GENOMIC DNA]</scope>
    <source>
        <strain evidence="14">DSM 17980</strain>
    </source>
</reference>
<dbReference type="PANTHER" id="PTHR35457:SF1">
    <property type="entry name" value="HEME A SYNTHASE"/>
    <property type="match status" value="1"/>
</dbReference>